<dbReference type="InterPro" id="IPR034016">
    <property type="entry name" value="M1_APN-typ"/>
</dbReference>
<dbReference type="InterPro" id="IPR045357">
    <property type="entry name" value="Aminopeptidase_N-like_N"/>
</dbReference>
<feature type="site" description="Transition state stabilizer" evidence="23">
    <location>
        <position position="423"/>
    </location>
</feature>
<feature type="binding site" evidence="22">
    <location>
        <position position="344"/>
    </location>
    <ligand>
        <name>Zn(2+)</name>
        <dbReference type="ChEBI" id="CHEBI:29105"/>
        <note>catalytic</note>
    </ligand>
</feature>
<dbReference type="GO" id="GO:0016285">
    <property type="term" value="F:alanyl aminopeptidase activity"/>
    <property type="evidence" value="ECO:0007669"/>
    <property type="project" value="UniProtKB-EC"/>
</dbReference>
<evidence type="ECO:0000256" key="1">
    <source>
        <dbReference type="ARBA" id="ARBA00000098"/>
    </source>
</evidence>
<comment type="subcellular location">
    <subcellularLocation>
        <location evidence="3">Cell membrane</location>
        <topology evidence="3">Lipid-anchor</topology>
        <topology evidence="3">GPI-anchor</topology>
    </subcellularLocation>
    <subcellularLocation>
        <location evidence="2">Membrane</location>
        <topology evidence="2">Single-pass type II membrane protein</topology>
    </subcellularLocation>
</comment>
<dbReference type="GO" id="GO:0042277">
    <property type="term" value="F:peptide binding"/>
    <property type="evidence" value="ECO:0007669"/>
    <property type="project" value="TreeGrafter"/>
</dbReference>
<dbReference type="GO" id="GO:0098552">
    <property type="term" value="C:side of membrane"/>
    <property type="evidence" value="ECO:0007669"/>
    <property type="project" value="UniProtKB-KW"/>
</dbReference>
<dbReference type="Gene3D" id="1.10.390.10">
    <property type="entry name" value="Neutral Protease Domain 2"/>
    <property type="match status" value="1"/>
</dbReference>
<evidence type="ECO:0000256" key="17">
    <source>
        <dbReference type="ARBA" id="ARBA00023136"/>
    </source>
</evidence>
<evidence type="ECO:0000256" key="24">
    <source>
        <dbReference type="RuleBase" id="RU364040"/>
    </source>
</evidence>
<feature type="active site" description="Proton acceptor" evidence="21">
    <location>
        <position position="341"/>
    </location>
</feature>
<dbReference type="PRINTS" id="PR00756">
    <property type="entry name" value="ALADIPTASE"/>
</dbReference>
<evidence type="ECO:0000256" key="11">
    <source>
        <dbReference type="ARBA" id="ARBA00022729"/>
    </source>
</evidence>
<comment type="caution">
    <text evidence="28">The sequence shown here is derived from an EMBL/GenBank/DDBJ whole genome shotgun (WGS) entry which is preliminary data.</text>
</comment>
<comment type="similarity">
    <text evidence="4 24">Belongs to the peptidase M1 family.</text>
</comment>
<keyword evidence="9" id="KW-0812">Transmembrane</keyword>
<comment type="catalytic activity">
    <reaction evidence="1">
        <text>Release of an N-terminal amino acid, Xaa-|-Yaa- from a peptide, amide or arylamide. Xaa is preferably Ala, but may be most amino acids including Pro (slow action). When a terminal hydrophobic residue is followed by a prolyl residue, the two may be released as an intact Xaa-Pro dipeptide.</text>
        <dbReference type="EC" id="3.4.11.2"/>
    </reaction>
</comment>
<evidence type="ECO:0000256" key="10">
    <source>
        <dbReference type="ARBA" id="ARBA00022723"/>
    </source>
</evidence>
<dbReference type="Gene3D" id="2.60.40.1910">
    <property type="match status" value="1"/>
</dbReference>
<keyword evidence="18" id="KW-1015">Disulfide bond</keyword>
<dbReference type="FunFam" id="2.60.40.1910:FF:000008">
    <property type="entry name" value="Aminopeptidase"/>
    <property type="match status" value="1"/>
</dbReference>
<dbReference type="AlphaFoldDB" id="A0A8K0D0B2"/>
<dbReference type="OrthoDB" id="510539at2759"/>
<feature type="domain" description="Aminopeptidase N-like N-terminal" evidence="27">
    <location>
        <begin position="42"/>
        <end position="233"/>
    </location>
</feature>
<evidence type="ECO:0000259" key="27">
    <source>
        <dbReference type="Pfam" id="PF17900"/>
    </source>
</evidence>
<evidence type="ECO:0000256" key="18">
    <source>
        <dbReference type="ARBA" id="ARBA00023157"/>
    </source>
</evidence>
<keyword evidence="19" id="KW-0325">Glycoprotein</keyword>
<dbReference type="InterPro" id="IPR042097">
    <property type="entry name" value="Aminopeptidase_N-like_N_sf"/>
</dbReference>
<keyword evidence="11" id="KW-0732">Signal</keyword>
<reference evidence="28" key="1">
    <citation type="submission" date="2019-08" db="EMBL/GenBank/DDBJ databases">
        <title>The genome of the North American firefly Photinus pyralis.</title>
        <authorList>
            <consortium name="Photinus pyralis genome working group"/>
            <person name="Fallon T.R."/>
            <person name="Sander Lower S.E."/>
            <person name="Weng J.-K."/>
        </authorList>
    </citation>
    <scope>NUCLEOTIDE SEQUENCE</scope>
    <source>
        <strain evidence="28">TRF0915ILg1</strain>
        <tissue evidence="28">Whole body</tissue>
    </source>
</reference>
<gene>
    <name evidence="28" type="ORF">ILUMI_13662</name>
</gene>
<evidence type="ECO:0000256" key="15">
    <source>
        <dbReference type="ARBA" id="ARBA00022989"/>
    </source>
</evidence>
<keyword evidence="5 24" id="KW-0031">Aminopeptidase</keyword>
<keyword evidence="7" id="KW-0336">GPI-anchor</keyword>
<evidence type="ECO:0000259" key="26">
    <source>
        <dbReference type="Pfam" id="PF11838"/>
    </source>
</evidence>
<dbReference type="InterPro" id="IPR001930">
    <property type="entry name" value="Peptidase_M1"/>
</dbReference>
<evidence type="ECO:0000256" key="20">
    <source>
        <dbReference type="ARBA" id="ARBA00023288"/>
    </source>
</evidence>
<evidence type="ECO:0000313" key="28">
    <source>
        <dbReference type="EMBL" id="KAF2892510.1"/>
    </source>
</evidence>
<dbReference type="CDD" id="cd09601">
    <property type="entry name" value="M1_APN-Q_like"/>
    <property type="match status" value="1"/>
</dbReference>
<keyword evidence="20" id="KW-0449">Lipoprotein</keyword>
<dbReference type="Proteomes" id="UP000801492">
    <property type="component" value="Unassembled WGS sequence"/>
</dbReference>
<dbReference type="GO" id="GO:0005615">
    <property type="term" value="C:extracellular space"/>
    <property type="evidence" value="ECO:0007669"/>
    <property type="project" value="TreeGrafter"/>
</dbReference>
<dbReference type="GO" id="GO:0008270">
    <property type="term" value="F:zinc ion binding"/>
    <property type="evidence" value="ECO:0007669"/>
    <property type="project" value="UniProtKB-UniRule"/>
</dbReference>
<evidence type="ECO:0000259" key="25">
    <source>
        <dbReference type="Pfam" id="PF01433"/>
    </source>
</evidence>
<keyword evidence="12 24" id="KW-0378">Hydrolase</keyword>
<evidence type="ECO:0000313" key="29">
    <source>
        <dbReference type="Proteomes" id="UP000801492"/>
    </source>
</evidence>
<keyword evidence="6" id="KW-1003">Cell membrane</keyword>
<evidence type="ECO:0000256" key="2">
    <source>
        <dbReference type="ARBA" id="ARBA00004606"/>
    </source>
</evidence>
<dbReference type="InterPro" id="IPR050344">
    <property type="entry name" value="Peptidase_M1_aminopeptidases"/>
</dbReference>
<dbReference type="SUPFAM" id="SSF63737">
    <property type="entry name" value="Leukotriene A4 hydrolase N-terminal domain"/>
    <property type="match status" value="1"/>
</dbReference>
<dbReference type="FunFam" id="1.25.50.20:FF:000001">
    <property type="entry name" value="Aminopeptidase"/>
    <property type="match status" value="1"/>
</dbReference>
<dbReference type="Gene3D" id="2.60.40.1730">
    <property type="entry name" value="tricorn interacting facor f3 domain"/>
    <property type="match status" value="1"/>
</dbReference>
<protein>
    <recommendedName>
        <fullName evidence="24">Aminopeptidase</fullName>
        <ecNumber evidence="24">3.4.11.-</ecNumber>
    </recommendedName>
</protein>
<dbReference type="Pfam" id="PF01433">
    <property type="entry name" value="Peptidase_M1"/>
    <property type="match status" value="1"/>
</dbReference>
<dbReference type="PANTHER" id="PTHR11533:SF290">
    <property type="entry name" value="AMINOPEPTIDASE"/>
    <property type="match status" value="1"/>
</dbReference>
<feature type="domain" description="Peptidase M1 membrane alanine aminopeptidase" evidence="25">
    <location>
        <begin position="266"/>
        <end position="483"/>
    </location>
</feature>
<evidence type="ECO:0000256" key="8">
    <source>
        <dbReference type="ARBA" id="ARBA00022670"/>
    </source>
</evidence>
<evidence type="ECO:0000256" key="16">
    <source>
        <dbReference type="ARBA" id="ARBA00023049"/>
    </source>
</evidence>
<evidence type="ECO:0000256" key="9">
    <source>
        <dbReference type="ARBA" id="ARBA00022692"/>
    </source>
</evidence>
<keyword evidence="16 24" id="KW-0482">Metalloprotease</keyword>
<organism evidence="28 29">
    <name type="scientific">Ignelater luminosus</name>
    <name type="common">Cucubano</name>
    <name type="synonym">Pyrophorus luminosus</name>
    <dbReference type="NCBI Taxonomy" id="2038154"/>
    <lineage>
        <taxon>Eukaryota</taxon>
        <taxon>Metazoa</taxon>
        <taxon>Ecdysozoa</taxon>
        <taxon>Arthropoda</taxon>
        <taxon>Hexapoda</taxon>
        <taxon>Insecta</taxon>
        <taxon>Pterygota</taxon>
        <taxon>Neoptera</taxon>
        <taxon>Endopterygota</taxon>
        <taxon>Coleoptera</taxon>
        <taxon>Polyphaga</taxon>
        <taxon>Elateriformia</taxon>
        <taxon>Elateroidea</taxon>
        <taxon>Elateridae</taxon>
        <taxon>Agrypninae</taxon>
        <taxon>Pyrophorini</taxon>
        <taxon>Ignelater</taxon>
    </lineage>
</organism>
<name>A0A8K0D0B2_IGNLU</name>
<proteinExistence type="inferred from homology"/>
<dbReference type="PANTHER" id="PTHR11533">
    <property type="entry name" value="PROTEASE M1 ZINC METALLOPROTEASE"/>
    <property type="match status" value="1"/>
</dbReference>
<keyword evidence="8 24" id="KW-0645">Protease</keyword>
<dbReference type="Gene3D" id="1.25.50.20">
    <property type="match status" value="1"/>
</dbReference>
<feature type="domain" description="ERAP1-like C-terminal" evidence="26">
    <location>
        <begin position="569"/>
        <end position="868"/>
    </location>
</feature>
<keyword evidence="14" id="KW-0735">Signal-anchor</keyword>
<evidence type="ECO:0000256" key="19">
    <source>
        <dbReference type="ARBA" id="ARBA00023180"/>
    </source>
</evidence>
<dbReference type="Pfam" id="PF17900">
    <property type="entry name" value="Peptidase_M1_N"/>
    <property type="match status" value="1"/>
</dbReference>
<dbReference type="FunFam" id="1.10.390.10:FF:000013">
    <property type="entry name" value="Aminopeptidase N"/>
    <property type="match status" value="1"/>
</dbReference>
<feature type="binding site" evidence="22">
    <location>
        <position position="363"/>
    </location>
    <ligand>
        <name>Zn(2+)</name>
        <dbReference type="ChEBI" id="CHEBI:29105"/>
        <note>catalytic</note>
    </ligand>
</feature>
<evidence type="ECO:0000256" key="13">
    <source>
        <dbReference type="ARBA" id="ARBA00022833"/>
    </source>
</evidence>
<dbReference type="SUPFAM" id="SSF55486">
    <property type="entry name" value="Metalloproteases ('zincins'), catalytic domain"/>
    <property type="match status" value="1"/>
</dbReference>
<dbReference type="EMBL" id="VTPC01008701">
    <property type="protein sequence ID" value="KAF2892510.1"/>
    <property type="molecule type" value="Genomic_DNA"/>
</dbReference>
<dbReference type="Pfam" id="PF11838">
    <property type="entry name" value="ERAP1_C"/>
    <property type="match status" value="1"/>
</dbReference>
<evidence type="ECO:0000256" key="3">
    <source>
        <dbReference type="ARBA" id="ARBA00004609"/>
    </source>
</evidence>
<dbReference type="GO" id="GO:0070006">
    <property type="term" value="F:metalloaminopeptidase activity"/>
    <property type="evidence" value="ECO:0007669"/>
    <property type="project" value="TreeGrafter"/>
</dbReference>
<dbReference type="InterPro" id="IPR014782">
    <property type="entry name" value="Peptidase_M1_dom"/>
</dbReference>
<keyword evidence="15" id="KW-1133">Transmembrane helix</keyword>
<keyword evidence="29" id="KW-1185">Reference proteome</keyword>
<dbReference type="GO" id="GO:0006508">
    <property type="term" value="P:proteolysis"/>
    <property type="evidence" value="ECO:0007669"/>
    <property type="project" value="UniProtKB-KW"/>
</dbReference>
<keyword evidence="13 22" id="KW-0862">Zinc</keyword>
<evidence type="ECO:0000256" key="22">
    <source>
        <dbReference type="PIRSR" id="PIRSR634016-3"/>
    </source>
</evidence>
<accession>A0A8K0D0B2</accession>
<evidence type="ECO:0000256" key="14">
    <source>
        <dbReference type="ARBA" id="ARBA00022968"/>
    </source>
</evidence>
<dbReference type="InterPro" id="IPR024571">
    <property type="entry name" value="ERAP1-like_C_dom"/>
</dbReference>
<dbReference type="GO" id="GO:0005737">
    <property type="term" value="C:cytoplasm"/>
    <property type="evidence" value="ECO:0007669"/>
    <property type="project" value="TreeGrafter"/>
</dbReference>
<evidence type="ECO:0000256" key="12">
    <source>
        <dbReference type="ARBA" id="ARBA00022801"/>
    </source>
</evidence>
<dbReference type="GO" id="GO:0043171">
    <property type="term" value="P:peptide catabolic process"/>
    <property type="evidence" value="ECO:0007669"/>
    <property type="project" value="TreeGrafter"/>
</dbReference>
<keyword evidence="10 22" id="KW-0479">Metal-binding</keyword>
<evidence type="ECO:0000256" key="4">
    <source>
        <dbReference type="ARBA" id="ARBA00010136"/>
    </source>
</evidence>
<evidence type="ECO:0000256" key="23">
    <source>
        <dbReference type="PIRSR" id="PIRSR634016-4"/>
    </source>
</evidence>
<keyword evidence="17" id="KW-0472">Membrane</keyword>
<evidence type="ECO:0000256" key="21">
    <source>
        <dbReference type="PIRSR" id="PIRSR634016-1"/>
    </source>
</evidence>
<dbReference type="GO" id="GO:0005886">
    <property type="term" value="C:plasma membrane"/>
    <property type="evidence" value="ECO:0007669"/>
    <property type="project" value="UniProtKB-SubCell"/>
</dbReference>
<sequence>MLLYFITVTFGIAANGHLRTIEHETGLEVSNISYRLPRHIRPILYEIFLEPHLEPGLNPATFTGAVIIELKVMEKANNVTLHGKQLNLTENKIKILHTSGQEIGISKIVKDDLRDFFIFYTITSLIEDETYILIIEEYHGILNLENKGFYLAKYYDKRGRERRLATTQFEPTYARQAYPCFDEPHMKAEFIISLIRSENFSSISNEELLHTTNLGGGRYKDTYKKTVIMSTYLTAFVVSDYKHTNKTERHRVFADEDAIDNGEAEYALKTAIELLTTFEHYFNVNYTLSKMDQIAIPDDYFKNGAMENWGLVTYRKSLLLYSNLSASIIERQFITETIAHEFAHQWFGDLVTCVWWRYIWLHEGFADYFQSFITALVKPEWDVSQTFLLESVHKALRHDNSNTTKPMNYDYINPEDEFDYNAYAKGGSVIRMFEHFLTSSVFKRGLSIYLNKYAFSTAKPHDLYGALQKALKIEKKEHLLANLTVSDILVTWDSQSGYPVVNVKRNYQTGSITLSQRCFRFNEKIEDNSVWYIPINIFTAQNSSSDTTADFWLINSTDTIQYSLSKNSWLLVNKQQTGYYRVNYDRVNWMNLIGFLNDQNINDIPVLNRAQLIDDTFNLARAGQLHYYTPLFLSKYLVKETEYAPTQAFLNAIEFLNLVLFDAPEYSLFQNYVIDILSGLYKNLGFVKKQNDRHLDKRTRINVLRWLCKIGHKECRENSLKYILSWQKDNKTSLTPDMEEYVFCGAMRIANYNSWTFLYQKYEKAANTSHKRRLLLGLGCSEDENILNRFLDKILRNNSSLSIKERNSILIAVSDASSVGLNLLLDYLGKNFEELQSRVNLKDLLASISPKLTTSEQLNKVINLCNKYNLSPLLFEKVMKDPKENIQWRKREFLDVIKSWLITFSETSVTKNLLDHLM</sequence>
<evidence type="ECO:0000256" key="5">
    <source>
        <dbReference type="ARBA" id="ARBA00022438"/>
    </source>
</evidence>
<dbReference type="InterPro" id="IPR027268">
    <property type="entry name" value="Peptidase_M4/M1_CTD_sf"/>
</dbReference>
<evidence type="ECO:0000256" key="7">
    <source>
        <dbReference type="ARBA" id="ARBA00022622"/>
    </source>
</evidence>
<feature type="binding site" evidence="22">
    <location>
        <position position="340"/>
    </location>
    <ligand>
        <name>Zn(2+)</name>
        <dbReference type="ChEBI" id="CHEBI:29105"/>
        <note>catalytic</note>
    </ligand>
</feature>
<dbReference type="EC" id="3.4.11.-" evidence="24"/>
<dbReference type="FunFam" id="2.60.40.1730:FF:000001">
    <property type="entry name" value="Leucyl-cystinyl aminopeptidase"/>
    <property type="match status" value="1"/>
</dbReference>
<comment type="cofactor">
    <cofactor evidence="22 24">
        <name>Zn(2+)</name>
        <dbReference type="ChEBI" id="CHEBI:29105"/>
    </cofactor>
    <text evidence="22 24">Binds 1 zinc ion per subunit.</text>
</comment>
<evidence type="ECO:0000256" key="6">
    <source>
        <dbReference type="ARBA" id="ARBA00022475"/>
    </source>
</evidence>